<gene>
    <name evidence="1" type="ORF">L9F63_021305</name>
</gene>
<proteinExistence type="predicted"/>
<accession>A0AAD7ZPS8</accession>
<protein>
    <submittedName>
        <fullName evidence="1">Uncharacterized protein</fullName>
    </submittedName>
</protein>
<dbReference type="AlphaFoldDB" id="A0AAD7ZPS8"/>
<feature type="non-terminal residue" evidence="1">
    <location>
        <position position="1"/>
    </location>
</feature>
<sequence>KEMCFGQKPPLVMREETSVPDPEKKTDNSHNTVGTNKYFILSFSLQHPTIVNDHYGVPPALFPRFCEKPSSENVAFCLYMGLLYYLKTLSESSLSL</sequence>
<dbReference type="EMBL" id="JASPKZ010007428">
    <property type="protein sequence ID" value="KAJ9584346.1"/>
    <property type="molecule type" value="Genomic_DNA"/>
</dbReference>
<evidence type="ECO:0000313" key="2">
    <source>
        <dbReference type="Proteomes" id="UP001233999"/>
    </source>
</evidence>
<evidence type="ECO:0000313" key="1">
    <source>
        <dbReference type="EMBL" id="KAJ9584346.1"/>
    </source>
</evidence>
<keyword evidence="2" id="KW-1185">Reference proteome</keyword>
<reference evidence="1" key="1">
    <citation type="journal article" date="2023" name="IScience">
        <title>Live-bearing cockroach genome reveals convergent evolutionary mechanisms linked to viviparity in insects and beyond.</title>
        <authorList>
            <person name="Fouks B."/>
            <person name="Harrison M.C."/>
            <person name="Mikhailova A.A."/>
            <person name="Marchal E."/>
            <person name="English S."/>
            <person name="Carruthers M."/>
            <person name="Jennings E.C."/>
            <person name="Chiamaka E.L."/>
            <person name="Frigard R.A."/>
            <person name="Pippel M."/>
            <person name="Attardo G.M."/>
            <person name="Benoit J.B."/>
            <person name="Bornberg-Bauer E."/>
            <person name="Tobe S.S."/>
        </authorList>
    </citation>
    <scope>NUCLEOTIDE SEQUENCE</scope>
    <source>
        <strain evidence="1">Stay&amp;Tobe</strain>
    </source>
</reference>
<dbReference type="Proteomes" id="UP001233999">
    <property type="component" value="Unassembled WGS sequence"/>
</dbReference>
<organism evidence="1 2">
    <name type="scientific">Diploptera punctata</name>
    <name type="common">Pacific beetle cockroach</name>
    <dbReference type="NCBI Taxonomy" id="6984"/>
    <lineage>
        <taxon>Eukaryota</taxon>
        <taxon>Metazoa</taxon>
        <taxon>Ecdysozoa</taxon>
        <taxon>Arthropoda</taxon>
        <taxon>Hexapoda</taxon>
        <taxon>Insecta</taxon>
        <taxon>Pterygota</taxon>
        <taxon>Neoptera</taxon>
        <taxon>Polyneoptera</taxon>
        <taxon>Dictyoptera</taxon>
        <taxon>Blattodea</taxon>
        <taxon>Blaberoidea</taxon>
        <taxon>Blaberidae</taxon>
        <taxon>Diplopterinae</taxon>
        <taxon>Diploptera</taxon>
    </lineage>
</organism>
<comment type="caution">
    <text evidence="1">The sequence shown here is derived from an EMBL/GenBank/DDBJ whole genome shotgun (WGS) entry which is preliminary data.</text>
</comment>
<reference evidence="1" key="2">
    <citation type="submission" date="2023-05" db="EMBL/GenBank/DDBJ databases">
        <authorList>
            <person name="Fouks B."/>
        </authorList>
    </citation>
    <scope>NUCLEOTIDE SEQUENCE</scope>
    <source>
        <strain evidence="1">Stay&amp;Tobe</strain>
        <tissue evidence="1">Testes</tissue>
    </source>
</reference>
<feature type="non-terminal residue" evidence="1">
    <location>
        <position position="96"/>
    </location>
</feature>
<name>A0AAD7ZPS8_DIPPU</name>